<organism evidence="1 2">
    <name type="scientific">Zarea fungicola</name>
    <dbReference type="NCBI Taxonomy" id="93591"/>
    <lineage>
        <taxon>Eukaryota</taxon>
        <taxon>Fungi</taxon>
        <taxon>Dikarya</taxon>
        <taxon>Ascomycota</taxon>
        <taxon>Pezizomycotina</taxon>
        <taxon>Sordariomycetes</taxon>
        <taxon>Hypocreomycetidae</taxon>
        <taxon>Hypocreales</taxon>
        <taxon>Cordycipitaceae</taxon>
        <taxon>Zarea</taxon>
    </lineage>
</organism>
<dbReference type="Proteomes" id="UP001143910">
    <property type="component" value="Unassembled WGS sequence"/>
</dbReference>
<reference evidence="1" key="1">
    <citation type="submission" date="2022-08" db="EMBL/GenBank/DDBJ databases">
        <title>Genome Sequence of Lecanicillium fungicola.</title>
        <authorList>
            <person name="Buettner E."/>
        </authorList>
    </citation>
    <scope>NUCLEOTIDE SEQUENCE</scope>
    <source>
        <strain evidence="1">Babe33</strain>
    </source>
</reference>
<evidence type="ECO:0000313" key="2">
    <source>
        <dbReference type="Proteomes" id="UP001143910"/>
    </source>
</evidence>
<sequence length="1290" mass="144322">MFSFTVSAINLGSIFLHDVLYNLVTSCCLLLAVFIFSWYYLRPSSPRPVPRQVPRGLDDTEGDIRQGANESPRVEDTGAVVKVEGITLLGRKPSGTNSPPKAAPGLQILHECDKPDIDIVAVHGLGANPDYAWVWLPKNNPTDGDAYPDKPFNWLKELLPTELDCRVLAFNYYSSWFSNAPHQRLSNISGVLLDSLRNSRDTELARNRPLIFIGHSFGGNIIEQAIVSASRHNSVYAHIAECTVGVVFLGTPHRGSRAAKWGTWIAWLASHVDDAEHRLLKALEEHSDSSMDRLQDFSTWAFTLTVPLVCAFEQLSSDFSSRAGFMGKAIPVKELVVPEESACIDGHHKIPLHVDHFKLNKFYGADDPSFKLLYPEILRLAQGASEALAHRRNPRAIPTDESFAPGDIRKWLQQMRVRNPGDILSDIKRQKGNRVGHSCEWILKRKEFLVWSATEESQLLRLTGSPGIGKTMMATFLVDALKTKTERTPNMAFVYFFCDDKDQGRRTPTAMIRSFIWQLLLQRQELFQHMQPDLEKHEVNRVFESLFDDFSAVWRIFQRMLRDERAGEVVILVDALDECESPAREKLLVELKHYFSSSHGGSLGRTKLLITSRPGTHDIERQLKVVGTSLRMDSAEINDDLSEYIDNRVNEMTDFDGNGYPPLLQKKVRSALKDKAGGTFLWVSLMLAELGSVLMSEVEEKLKDLPRGLDNVYAAILDRIPARNRETAQFILWCMVAARRPLKEVEIQAAFAAWKTGSALNGQELSIYKDIFASLTIDTVRASALRDVWLQRAAEKGDEAVVRQLLQLGAMITTDMNNMTPVHYAVSRGNKELVQFFLNGHVHIDIAVQRHRWQHTEIWHDGIQDIPVQGDDDQRGLTSLHYSTLTGSWEMTEFLLQCGANPNAVSEFGETPLHLALKRELSSLTSPWFQDHWNDPAYSVDGIRDLIDDPDDDTERDEVESIIEEHREKVLALLLTQSRTDVTIQDIDGASPLHSVIYGSRESPKIIELLVQKGAYTSARNRRGQTPLHLACFKGDVPAILTFLELGADGAATDYEGINCLHYTAKSGNIKAIQKMLAAGIMNGNGNLALVSAQDREGRNALHHLAMGFKSVDERALQLLLGLGVDCKALDTDEMSALAYYLGRCSSSYDVVQVSQRFLESGSDIMFKTRTRGLNLAHIHAKSSTQVQVKLLELLARFGVDMQATDNDGRSILHHCARAGSLTLEAFNFLHVEIGLTMMADVDGKTPLHHATAMMLLLENRTTLSEGWSRTERILLDAAKKADGITGEPI</sequence>
<comment type="caution">
    <text evidence="1">The sequence shown here is derived from an EMBL/GenBank/DDBJ whole genome shotgun (WGS) entry which is preliminary data.</text>
</comment>
<protein>
    <submittedName>
        <fullName evidence="1">Uncharacterized protein</fullName>
    </submittedName>
</protein>
<keyword evidence="2" id="KW-1185">Reference proteome</keyword>
<evidence type="ECO:0000313" key="1">
    <source>
        <dbReference type="EMBL" id="KAJ2969423.1"/>
    </source>
</evidence>
<name>A0ACC1MT93_9HYPO</name>
<gene>
    <name evidence="1" type="ORF">NQ176_g8672</name>
</gene>
<accession>A0ACC1MT93</accession>
<proteinExistence type="predicted"/>
<dbReference type="EMBL" id="JANJQO010001747">
    <property type="protein sequence ID" value="KAJ2969423.1"/>
    <property type="molecule type" value="Genomic_DNA"/>
</dbReference>